<dbReference type="AlphaFoldDB" id="A0AAD3HJC8"/>
<gene>
    <name evidence="2" type="ORF">Agub_g3407</name>
</gene>
<dbReference type="EMBL" id="BMAR01000003">
    <property type="protein sequence ID" value="GFR42515.1"/>
    <property type="molecule type" value="Genomic_DNA"/>
</dbReference>
<feature type="non-terminal residue" evidence="2">
    <location>
        <position position="1"/>
    </location>
</feature>
<proteinExistence type="predicted"/>
<feature type="region of interest" description="Disordered" evidence="1">
    <location>
        <begin position="38"/>
        <end position="67"/>
    </location>
</feature>
<reference evidence="2 3" key="1">
    <citation type="journal article" date="2021" name="Sci. Rep.">
        <title>Genome sequencing of the multicellular alga Astrephomene provides insights into convergent evolution of germ-soma differentiation.</title>
        <authorList>
            <person name="Yamashita S."/>
            <person name="Yamamoto K."/>
            <person name="Matsuzaki R."/>
            <person name="Suzuki S."/>
            <person name="Yamaguchi H."/>
            <person name="Hirooka S."/>
            <person name="Minakuchi Y."/>
            <person name="Miyagishima S."/>
            <person name="Kawachi M."/>
            <person name="Toyoda A."/>
            <person name="Nozaki H."/>
        </authorList>
    </citation>
    <scope>NUCLEOTIDE SEQUENCE [LARGE SCALE GENOMIC DNA]</scope>
    <source>
        <strain evidence="2 3">NIES-4017</strain>
    </source>
</reference>
<accession>A0AAD3HJC8</accession>
<feature type="compositionally biased region" description="Low complexity" evidence="1">
    <location>
        <begin position="108"/>
        <end position="119"/>
    </location>
</feature>
<evidence type="ECO:0000313" key="3">
    <source>
        <dbReference type="Proteomes" id="UP001054857"/>
    </source>
</evidence>
<keyword evidence="3" id="KW-1185">Reference proteome</keyword>
<feature type="region of interest" description="Disordered" evidence="1">
    <location>
        <begin position="86"/>
        <end position="135"/>
    </location>
</feature>
<dbReference type="Proteomes" id="UP001054857">
    <property type="component" value="Unassembled WGS sequence"/>
</dbReference>
<evidence type="ECO:0000313" key="2">
    <source>
        <dbReference type="EMBL" id="GFR42515.1"/>
    </source>
</evidence>
<name>A0AAD3HJC8_9CHLO</name>
<comment type="caution">
    <text evidence="2">The sequence shown here is derived from an EMBL/GenBank/DDBJ whole genome shotgun (WGS) entry which is preliminary data.</text>
</comment>
<sequence>MPKGNPFLAEAIASLFGSHSLSDCKIIFYQENDHHLAEPAAKKQRVGNGGKARHRGEHHASILGDPLPGHRLVLSHASERFNAQLQRWAFDGTREERRDKKTPKRSRASSPSGRSAGSGIPELRIPLSGYAEIPS</sequence>
<protein>
    <submittedName>
        <fullName evidence="2">Uncharacterized protein</fullName>
    </submittedName>
</protein>
<organism evidence="2 3">
    <name type="scientific">Astrephomene gubernaculifera</name>
    <dbReference type="NCBI Taxonomy" id="47775"/>
    <lineage>
        <taxon>Eukaryota</taxon>
        <taxon>Viridiplantae</taxon>
        <taxon>Chlorophyta</taxon>
        <taxon>core chlorophytes</taxon>
        <taxon>Chlorophyceae</taxon>
        <taxon>CS clade</taxon>
        <taxon>Chlamydomonadales</taxon>
        <taxon>Astrephomenaceae</taxon>
        <taxon>Astrephomene</taxon>
    </lineage>
</organism>
<evidence type="ECO:0000256" key="1">
    <source>
        <dbReference type="SAM" id="MobiDB-lite"/>
    </source>
</evidence>